<dbReference type="InterPro" id="IPR002104">
    <property type="entry name" value="Integrase_catalytic"/>
</dbReference>
<keyword evidence="2 4" id="KW-0238">DNA-binding</keyword>
<dbReference type="InterPro" id="IPR050090">
    <property type="entry name" value="Tyrosine_recombinase_XerCD"/>
</dbReference>
<dbReference type="EMBL" id="LT607750">
    <property type="protein sequence ID" value="SCG80616.1"/>
    <property type="molecule type" value="Genomic_DNA"/>
</dbReference>
<dbReference type="Proteomes" id="UP000198217">
    <property type="component" value="Chromosome I"/>
</dbReference>
<evidence type="ECO:0000259" key="5">
    <source>
        <dbReference type="PROSITE" id="PS51898"/>
    </source>
</evidence>
<gene>
    <name evidence="7" type="ORF">GA0070609_6544</name>
</gene>
<feature type="domain" description="Tyr recombinase" evidence="5">
    <location>
        <begin position="182"/>
        <end position="398"/>
    </location>
</feature>
<dbReference type="InterPro" id="IPR013762">
    <property type="entry name" value="Integrase-like_cat_sf"/>
</dbReference>
<dbReference type="InterPro" id="IPR044068">
    <property type="entry name" value="CB"/>
</dbReference>
<dbReference type="Pfam" id="PF22022">
    <property type="entry name" value="Phage_int_M"/>
    <property type="match status" value="1"/>
</dbReference>
<dbReference type="GO" id="GO:0006310">
    <property type="term" value="P:DNA recombination"/>
    <property type="evidence" value="ECO:0007669"/>
    <property type="project" value="UniProtKB-KW"/>
</dbReference>
<protein>
    <submittedName>
        <fullName evidence="7">Phage integrase family protein</fullName>
    </submittedName>
</protein>
<dbReference type="InterPro" id="IPR011010">
    <property type="entry name" value="DNA_brk_join_enz"/>
</dbReference>
<dbReference type="RefSeq" id="WP_088997274.1">
    <property type="nucleotide sequence ID" value="NZ_LT607750.1"/>
</dbReference>
<evidence type="ECO:0000259" key="6">
    <source>
        <dbReference type="PROSITE" id="PS51900"/>
    </source>
</evidence>
<reference evidence="7 8" key="1">
    <citation type="submission" date="2016-06" db="EMBL/GenBank/DDBJ databases">
        <authorList>
            <person name="Kjaerup R.B."/>
            <person name="Dalgaard T.S."/>
            <person name="Juul-Madsen H.R."/>
        </authorList>
    </citation>
    <scope>NUCLEOTIDE SEQUENCE [LARGE SCALE GENOMIC DNA]</scope>
    <source>
        <strain evidence="7 8">DSM 43904</strain>
    </source>
</reference>
<comment type="similarity">
    <text evidence="1">Belongs to the 'phage' integrase family.</text>
</comment>
<dbReference type="Pfam" id="PF00589">
    <property type="entry name" value="Phage_integrase"/>
    <property type="match status" value="1"/>
</dbReference>
<dbReference type="GO" id="GO:0015074">
    <property type="term" value="P:DNA integration"/>
    <property type="evidence" value="ECO:0007669"/>
    <property type="project" value="InterPro"/>
</dbReference>
<evidence type="ECO:0000313" key="7">
    <source>
        <dbReference type="EMBL" id="SCG80616.1"/>
    </source>
</evidence>
<evidence type="ECO:0000256" key="1">
    <source>
        <dbReference type="ARBA" id="ARBA00008857"/>
    </source>
</evidence>
<dbReference type="PANTHER" id="PTHR30349">
    <property type="entry name" value="PHAGE INTEGRASE-RELATED"/>
    <property type="match status" value="1"/>
</dbReference>
<dbReference type="GO" id="GO:0003677">
    <property type="term" value="F:DNA binding"/>
    <property type="evidence" value="ECO:0007669"/>
    <property type="project" value="UniProtKB-UniRule"/>
</dbReference>
<dbReference type="PROSITE" id="PS51900">
    <property type="entry name" value="CB"/>
    <property type="match status" value="1"/>
</dbReference>
<evidence type="ECO:0000256" key="4">
    <source>
        <dbReference type="PROSITE-ProRule" id="PRU01248"/>
    </source>
</evidence>
<name>A0A1C5KE02_9ACTN</name>
<evidence type="ECO:0000256" key="3">
    <source>
        <dbReference type="ARBA" id="ARBA00023172"/>
    </source>
</evidence>
<dbReference type="PROSITE" id="PS51898">
    <property type="entry name" value="TYR_RECOMBINASE"/>
    <property type="match status" value="1"/>
</dbReference>
<dbReference type="PANTHER" id="PTHR30349:SF64">
    <property type="entry name" value="PROPHAGE INTEGRASE INTD-RELATED"/>
    <property type="match status" value="1"/>
</dbReference>
<evidence type="ECO:0000313" key="8">
    <source>
        <dbReference type="Proteomes" id="UP000198217"/>
    </source>
</evidence>
<evidence type="ECO:0000256" key="2">
    <source>
        <dbReference type="ARBA" id="ARBA00023125"/>
    </source>
</evidence>
<dbReference type="InterPro" id="IPR053876">
    <property type="entry name" value="Phage_int_M"/>
</dbReference>
<dbReference type="Gene3D" id="1.10.150.130">
    <property type="match status" value="1"/>
</dbReference>
<keyword evidence="3" id="KW-0233">DNA recombination</keyword>
<accession>A0A1C5KE02</accession>
<dbReference type="AlphaFoldDB" id="A0A1C5KE02"/>
<proteinExistence type="inferred from homology"/>
<organism evidence="7 8">
    <name type="scientific">Micromonospora echinaurantiaca</name>
    <dbReference type="NCBI Taxonomy" id="47857"/>
    <lineage>
        <taxon>Bacteria</taxon>
        <taxon>Bacillati</taxon>
        <taxon>Actinomycetota</taxon>
        <taxon>Actinomycetes</taxon>
        <taxon>Micromonosporales</taxon>
        <taxon>Micromonosporaceae</taxon>
        <taxon>Micromonospora</taxon>
    </lineage>
</organism>
<dbReference type="SUPFAM" id="SSF56349">
    <property type="entry name" value="DNA breaking-rejoining enzymes"/>
    <property type="match status" value="1"/>
</dbReference>
<dbReference type="Gene3D" id="1.10.443.10">
    <property type="entry name" value="Intergrase catalytic core"/>
    <property type="match status" value="1"/>
</dbReference>
<keyword evidence="8" id="KW-1185">Reference proteome</keyword>
<sequence length="419" mass="48199">MAVDDRWYLKKRGPDGKRLKSERYGRGKRWRCRYEDANGEPRERLFERKDDAEAFDARARAGLAEETKIDQSERRSTFREYAERWRVSRQIGQALDYQRHTESRLRHHHYPHFGDRPIRGITVTDVLEWIAKLLQANVAQSSVKTYFDLLNNIMNSAVADKVIPDNPCKSIRLFAILRGFSRAPKWVPTDDDVLALVDVVPHEYQAAIWAGAGEGLRLGEVLGLEDSTRCVDPDRQEVHVVQQLRFHKASYGGFYLAPPKAGSVGDVDLDDHVAAVFAEHVRKHPPVLVELPDITAGTPDPGKEPRRRLVPLLFTDDLGRPIHDQRWSDMWRTWRKAADWPDGGTFHSLRHYFATRLITSGADPTDVQNALRHSSLRITLETYVHWWPKKDRRRNIISTALQAASARRRTSTPKSQSPR</sequence>
<dbReference type="InterPro" id="IPR010998">
    <property type="entry name" value="Integrase_recombinase_N"/>
</dbReference>
<feature type="domain" description="Core-binding (CB)" evidence="6">
    <location>
        <begin position="76"/>
        <end position="158"/>
    </location>
</feature>